<sequence length="50" mass="5854">MLILRVQFLNIQNLDVQNPKVQKLDVQNLNVRKTAKIGLLRVQNLDTIRQ</sequence>
<protein>
    <recommendedName>
        <fullName evidence="3">Pentapeptide repeat-containing protein</fullName>
    </recommendedName>
</protein>
<dbReference type="Proteomes" id="UP000009342">
    <property type="component" value="Unassembled WGS sequence"/>
</dbReference>
<proteinExistence type="predicted"/>
<dbReference type="EMBL" id="CAKZ01000152">
    <property type="protein sequence ID" value="CCJ82574.1"/>
    <property type="molecule type" value="Genomic_DNA"/>
</dbReference>
<reference evidence="2" key="1">
    <citation type="journal article" date="2012" name="PLoS ONE">
        <title>Comparative analysis of genome sequences covering the seven cronobacter species.</title>
        <authorList>
            <person name="Joseph S."/>
            <person name="Desai P."/>
            <person name="Ji Y."/>
            <person name="Cummings C.A."/>
            <person name="Shih R."/>
            <person name="Degoricija L."/>
            <person name="Rico A."/>
            <person name="Brzoska P."/>
            <person name="Hamby S.E."/>
            <person name="Masood N."/>
            <person name="Hariri S."/>
            <person name="Sonbol H."/>
            <person name="Chuzhanova N."/>
            <person name="McClelland M."/>
            <person name="Furtado M.R."/>
            <person name="Forsythe S.J."/>
        </authorList>
    </citation>
    <scope>NUCLEOTIDE SEQUENCE [LARGE SCALE GENOMIC DNA]</scope>
    <source>
        <strain evidence="2">1210</strain>
    </source>
</reference>
<gene>
    <name evidence="1" type="ORF">BN134_3341</name>
</gene>
<organism evidence="1 2">
    <name type="scientific">Cronobacter dublinensis 1210</name>
    <dbReference type="NCBI Taxonomy" id="1208656"/>
    <lineage>
        <taxon>Bacteria</taxon>
        <taxon>Pseudomonadati</taxon>
        <taxon>Pseudomonadota</taxon>
        <taxon>Gammaproteobacteria</taxon>
        <taxon>Enterobacterales</taxon>
        <taxon>Enterobacteriaceae</taxon>
        <taxon>Cronobacter</taxon>
    </lineage>
</organism>
<keyword evidence="2" id="KW-1185">Reference proteome</keyword>
<evidence type="ECO:0008006" key="3">
    <source>
        <dbReference type="Google" id="ProtNLM"/>
    </source>
</evidence>
<evidence type="ECO:0000313" key="2">
    <source>
        <dbReference type="Proteomes" id="UP000009342"/>
    </source>
</evidence>
<evidence type="ECO:0000313" key="1">
    <source>
        <dbReference type="EMBL" id="CCJ82574.1"/>
    </source>
</evidence>
<name>A0ABP1WAM3_9ENTR</name>
<accession>A0ABP1WAM3</accession>
<comment type="caution">
    <text evidence="1">The sequence shown here is derived from an EMBL/GenBank/DDBJ whole genome shotgun (WGS) entry which is preliminary data.</text>
</comment>